<sequence>MKSISCHGVLLITTPARAVSARTGHIAITTYLRLCPPPGSCDSSSSYVLSISLHIAIKNDQLRGFVAEDGAYHSSTFDIRLSSSVALVPTASVPSPQCKPSNTPLLVNRGRSSDDLADFMLVRGSA</sequence>
<accession>A0A319E547</accession>
<proteinExistence type="predicted"/>
<dbReference type="AlphaFoldDB" id="A0A319E547"/>
<reference evidence="1 2" key="1">
    <citation type="submission" date="2018-02" db="EMBL/GenBank/DDBJ databases">
        <title>The genomes of Aspergillus section Nigri reveals drivers in fungal speciation.</title>
        <authorList>
            <consortium name="DOE Joint Genome Institute"/>
            <person name="Vesth T.C."/>
            <person name="Nybo J."/>
            <person name="Theobald S."/>
            <person name="Brandl J."/>
            <person name="Frisvad J.C."/>
            <person name="Nielsen K.F."/>
            <person name="Lyhne E.K."/>
            <person name="Kogle M.E."/>
            <person name="Kuo A."/>
            <person name="Riley R."/>
            <person name="Clum A."/>
            <person name="Nolan M."/>
            <person name="Lipzen A."/>
            <person name="Salamov A."/>
            <person name="Henrissat B."/>
            <person name="Wiebenga A."/>
            <person name="De vries R.P."/>
            <person name="Grigoriev I.V."/>
            <person name="Mortensen U.H."/>
            <person name="Andersen M.R."/>
            <person name="Baker S.E."/>
        </authorList>
    </citation>
    <scope>NUCLEOTIDE SEQUENCE [LARGE SCALE GENOMIC DNA]</scope>
    <source>
        <strain evidence="1 2">CBS 121057</strain>
    </source>
</reference>
<dbReference type="VEuPathDB" id="FungiDB:BO78DRAFT_196288"/>
<name>A0A319E547_ASPSB</name>
<dbReference type="EMBL" id="KZ826381">
    <property type="protein sequence ID" value="PYI03355.1"/>
    <property type="molecule type" value="Genomic_DNA"/>
</dbReference>
<gene>
    <name evidence="1" type="ORF">BO78DRAFT_196288</name>
</gene>
<protein>
    <submittedName>
        <fullName evidence="1">Uncharacterized protein</fullName>
    </submittedName>
</protein>
<organism evidence="1 2">
    <name type="scientific">Aspergillus sclerotiicarbonarius (strain CBS 121057 / IBT 28362)</name>
    <dbReference type="NCBI Taxonomy" id="1448318"/>
    <lineage>
        <taxon>Eukaryota</taxon>
        <taxon>Fungi</taxon>
        <taxon>Dikarya</taxon>
        <taxon>Ascomycota</taxon>
        <taxon>Pezizomycotina</taxon>
        <taxon>Eurotiomycetes</taxon>
        <taxon>Eurotiomycetidae</taxon>
        <taxon>Eurotiales</taxon>
        <taxon>Aspergillaceae</taxon>
        <taxon>Aspergillus</taxon>
        <taxon>Aspergillus subgen. Circumdati</taxon>
    </lineage>
</organism>
<keyword evidence="2" id="KW-1185">Reference proteome</keyword>
<evidence type="ECO:0000313" key="2">
    <source>
        <dbReference type="Proteomes" id="UP000248423"/>
    </source>
</evidence>
<evidence type="ECO:0000313" key="1">
    <source>
        <dbReference type="EMBL" id="PYI03355.1"/>
    </source>
</evidence>
<dbReference type="Proteomes" id="UP000248423">
    <property type="component" value="Unassembled WGS sequence"/>
</dbReference>